<keyword evidence="3 10" id="KW-0328">Glycosyltransferase</keyword>
<sequence>MRRGRNRIFFLFITSIICYISWNLFNGTYQISLTNNEPEEEQAYVHAVSAGLPLIHNTKLCSSNKIDLIFVIISFGSHFLERQAIRETWGSMPYVFNVRSQILFVIGYQTGNNIYSDLVNEAQHEKDILYLTIDDKLMTVRELHAYDWLDKYCSNVTYIFKTDDDLFINSILLHEIVRELKTKSDEIDERYLYNISLQPLFNAQLNLDVPTFLFGWAYESSKAERNATMGQYYVSYEEYPRETYPRHCSTFGYLMNSKTRKLLADEGLKDKKPFRFADIFITGVLPEKFNFACEILPFGYHQSNNADECITRIKQSNLKDVKVSKRPLLVCSTGRHTGKNTFPDYYRIWAVLKYIYGDRLSGKRNRDTSLTNAKHFATEPTISLALWTSSYQWAKSNKNVICLNNESSKVYYIPARDLDSIPQTDLNRYKTQKFTTFNQLKKSFDIWCLE</sequence>
<reference evidence="11" key="1">
    <citation type="submission" date="2021-02" db="EMBL/GenBank/DDBJ databases">
        <authorList>
            <person name="Nowell W R."/>
        </authorList>
    </citation>
    <scope>NUCLEOTIDE SEQUENCE</scope>
</reference>
<dbReference type="InterPro" id="IPR002659">
    <property type="entry name" value="Glyco_trans_31"/>
</dbReference>
<dbReference type="EC" id="2.4.1.-" evidence="10"/>
<evidence type="ECO:0000256" key="10">
    <source>
        <dbReference type="RuleBase" id="RU363063"/>
    </source>
</evidence>
<evidence type="ECO:0000256" key="8">
    <source>
        <dbReference type="ARBA" id="ARBA00023034"/>
    </source>
</evidence>
<dbReference type="Proteomes" id="UP000663868">
    <property type="component" value="Unassembled WGS sequence"/>
</dbReference>
<evidence type="ECO:0000256" key="5">
    <source>
        <dbReference type="ARBA" id="ARBA00022692"/>
    </source>
</evidence>
<dbReference type="Pfam" id="PF01762">
    <property type="entry name" value="Galactosyl_T"/>
    <property type="match status" value="1"/>
</dbReference>
<evidence type="ECO:0000256" key="6">
    <source>
        <dbReference type="ARBA" id="ARBA00022968"/>
    </source>
</evidence>
<dbReference type="GO" id="GO:0006493">
    <property type="term" value="P:protein O-linked glycosylation"/>
    <property type="evidence" value="ECO:0007669"/>
    <property type="project" value="TreeGrafter"/>
</dbReference>
<gene>
    <name evidence="11" type="ORF">KXQ929_LOCUS30351</name>
</gene>
<evidence type="ECO:0000313" key="11">
    <source>
        <dbReference type="EMBL" id="CAF4032035.1"/>
    </source>
</evidence>
<comment type="subcellular location">
    <subcellularLocation>
        <location evidence="1 10">Golgi apparatus membrane</location>
        <topology evidence="1 10">Single-pass type II membrane protein</topology>
    </subcellularLocation>
</comment>
<organism evidence="11 12">
    <name type="scientific">Adineta steineri</name>
    <dbReference type="NCBI Taxonomy" id="433720"/>
    <lineage>
        <taxon>Eukaryota</taxon>
        <taxon>Metazoa</taxon>
        <taxon>Spiralia</taxon>
        <taxon>Gnathifera</taxon>
        <taxon>Rotifera</taxon>
        <taxon>Eurotatoria</taxon>
        <taxon>Bdelloidea</taxon>
        <taxon>Adinetida</taxon>
        <taxon>Adinetidae</taxon>
        <taxon>Adineta</taxon>
    </lineage>
</organism>
<evidence type="ECO:0000313" key="12">
    <source>
        <dbReference type="Proteomes" id="UP000663868"/>
    </source>
</evidence>
<keyword evidence="8 10" id="KW-0333">Golgi apparatus</keyword>
<protein>
    <recommendedName>
        <fullName evidence="10">Hexosyltransferase</fullName>
        <ecNumber evidence="10">2.4.1.-</ecNumber>
    </recommendedName>
</protein>
<dbReference type="AlphaFoldDB" id="A0A819QAC1"/>
<dbReference type="GO" id="GO:0016758">
    <property type="term" value="F:hexosyltransferase activity"/>
    <property type="evidence" value="ECO:0007669"/>
    <property type="project" value="InterPro"/>
</dbReference>
<keyword evidence="7 10" id="KW-1133">Transmembrane helix</keyword>
<dbReference type="PANTHER" id="PTHR11214">
    <property type="entry name" value="BETA-1,3-N-ACETYLGLUCOSAMINYLTRANSFERASE"/>
    <property type="match status" value="1"/>
</dbReference>
<evidence type="ECO:0000256" key="1">
    <source>
        <dbReference type="ARBA" id="ARBA00004323"/>
    </source>
</evidence>
<keyword evidence="4" id="KW-0808">Transferase</keyword>
<dbReference type="EMBL" id="CAJOBB010003286">
    <property type="protein sequence ID" value="CAF4032035.1"/>
    <property type="molecule type" value="Genomic_DNA"/>
</dbReference>
<keyword evidence="6 10" id="KW-0735">Signal-anchor</keyword>
<evidence type="ECO:0000256" key="7">
    <source>
        <dbReference type="ARBA" id="ARBA00022989"/>
    </source>
</evidence>
<comment type="caution">
    <text evidence="11">The sequence shown here is derived from an EMBL/GenBank/DDBJ whole genome shotgun (WGS) entry which is preliminary data.</text>
</comment>
<evidence type="ECO:0000256" key="2">
    <source>
        <dbReference type="ARBA" id="ARBA00008661"/>
    </source>
</evidence>
<proteinExistence type="inferred from homology"/>
<feature type="transmembrane region" description="Helical" evidence="10">
    <location>
        <begin position="7"/>
        <end position="25"/>
    </location>
</feature>
<dbReference type="GO" id="GO:0000139">
    <property type="term" value="C:Golgi membrane"/>
    <property type="evidence" value="ECO:0007669"/>
    <property type="project" value="UniProtKB-SubCell"/>
</dbReference>
<keyword evidence="9 10" id="KW-0472">Membrane</keyword>
<dbReference type="PANTHER" id="PTHR11214:SF3">
    <property type="entry name" value="BETA-1,3-GALACTOSYLTRANSFERASE 6"/>
    <property type="match status" value="1"/>
</dbReference>
<evidence type="ECO:0000256" key="3">
    <source>
        <dbReference type="ARBA" id="ARBA00022676"/>
    </source>
</evidence>
<evidence type="ECO:0000256" key="4">
    <source>
        <dbReference type="ARBA" id="ARBA00022679"/>
    </source>
</evidence>
<dbReference type="Gene3D" id="3.90.550.50">
    <property type="match status" value="1"/>
</dbReference>
<evidence type="ECO:0000256" key="9">
    <source>
        <dbReference type="ARBA" id="ARBA00023136"/>
    </source>
</evidence>
<keyword evidence="5 10" id="KW-0812">Transmembrane</keyword>
<feature type="non-terminal residue" evidence="11">
    <location>
        <position position="1"/>
    </location>
</feature>
<accession>A0A819QAC1</accession>
<name>A0A819QAC1_9BILA</name>
<comment type="similarity">
    <text evidence="2 10">Belongs to the glycosyltransferase 31 family.</text>
</comment>